<name>A0A1C3RDU2_9PROT</name>
<evidence type="ECO:0000256" key="8">
    <source>
        <dbReference type="SAM" id="Phobius"/>
    </source>
</evidence>
<feature type="transmembrane region" description="Helical" evidence="8">
    <location>
        <begin position="182"/>
        <end position="201"/>
    </location>
</feature>
<feature type="transmembrane region" description="Helical" evidence="8">
    <location>
        <begin position="273"/>
        <end position="291"/>
    </location>
</feature>
<keyword evidence="11" id="KW-1185">Reference proteome</keyword>
<sequence length="302" mass="33416">MSAPASQKLHWAAISALAAYVLWGAFGLYFKALSEVSALEVLCHRIVWSVAFLALIITLTKKWPHVAEILANRKRLFLFALSAMLISINWGVYIYAVISGQALEGSMGYFIMPLVAVLLGAVFFAERFSKMQGLAIGLALLGVLYQILAYGKLPWIAVSLALSFGFYGMLRKKSPAESVVGLFLETLIMTPIALFYMGFLFSQNALYFTTANIDMQGLLMLAGPVTAVPLILFAFGARQLRYSTVGILQYINPTCQFLLAIFIFLEPFELDKLVTFGFIWAGVLLYSMSIWQQSRAKKAALP</sequence>
<dbReference type="Pfam" id="PF00892">
    <property type="entry name" value="EamA"/>
    <property type="match status" value="1"/>
</dbReference>
<comment type="subcellular location">
    <subcellularLocation>
        <location evidence="1">Cell membrane</location>
        <topology evidence="1">Multi-pass membrane protein</topology>
    </subcellularLocation>
</comment>
<keyword evidence="4" id="KW-1003">Cell membrane</keyword>
<dbReference type="InterPro" id="IPR004626">
    <property type="entry name" value="RarD"/>
</dbReference>
<comment type="similarity">
    <text evidence="2">Belongs to the EamA transporter family.</text>
</comment>
<keyword evidence="5 8" id="KW-0812">Transmembrane</keyword>
<dbReference type="GO" id="GO:0005886">
    <property type="term" value="C:plasma membrane"/>
    <property type="evidence" value="ECO:0007669"/>
    <property type="project" value="UniProtKB-SubCell"/>
</dbReference>
<evidence type="ECO:0000256" key="3">
    <source>
        <dbReference type="ARBA" id="ARBA00022448"/>
    </source>
</evidence>
<dbReference type="OrthoDB" id="369870at2"/>
<dbReference type="EMBL" id="FLYE01000002">
    <property type="protein sequence ID" value="SCA55439.1"/>
    <property type="molecule type" value="Genomic_DNA"/>
</dbReference>
<evidence type="ECO:0000256" key="6">
    <source>
        <dbReference type="ARBA" id="ARBA00022989"/>
    </source>
</evidence>
<dbReference type="Proteomes" id="UP000231658">
    <property type="component" value="Unassembled WGS sequence"/>
</dbReference>
<evidence type="ECO:0000256" key="2">
    <source>
        <dbReference type="ARBA" id="ARBA00007362"/>
    </source>
</evidence>
<evidence type="ECO:0000256" key="4">
    <source>
        <dbReference type="ARBA" id="ARBA00022475"/>
    </source>
</evidence>
<keyword evidence="6 8" id="KW-1133">Transmembrane helix</keyword>
<feature type="transmembrane region" description="Helical" evidence="8">
    <location>
        <begin position="76"/>
        <end position="95"/>
    </location>
</feature>
<accession>A0A1C3RDU2</accession>
<gene>
    <name evidence="10" type="ORF">MTBPR1_100080</name>
</gene>
<evidence type="ECO:0000259" key="9">
    <source>
        <dbReference type="Pfam" id="PF00892"/>
    </source>
</evidence>
<evidence type="ECO:0000256" key="5">
    <source>
        <dbReference type="ARBA" id="ARBA00022692"/>
    </source>
</evidence>
<dbReference type="AlphaFoldDB" id="A0A1C3RDU2"/>
<feature type="transmembrane region" description="Helical" evidence="8">
    <location>
        <begin position="131"/>
        <end position="147"/>
    </location>
</feature>
<dbReference type="RefSeq" id="WP_069186157.1">
    <property type="nucleotide sequence ID" value="NZ_FLYE01000002.1"/>
</dbReference>
<protein>
    <submittedName>
        <fullName evidence="10">RarD protein, DMT superfamily transporter</fullName>
    </submittedName>
</protein>
<keyword evidence="7 8" id="KW-0472">Membrane</keyword>
<feature type="transmembrane region" description="Helical" evidence="8">
    <location>
        <begin position="12"/>
        <end position="30"/>
    </location>
</feature>
<evidence type="ECO:0000313" key="10">
    <source>
        <dbReference type="EMBL" id="SCA55439.1"/>
    </source>
</evidence>
<proteinExistence type="inferred from homology"/>
<feature type="domain" description="EamA" evidence="9">
    <location>
        <begin position="11"/>
        <end position="144"/>
    </location>
</feature>
<dbReference type="InterPro" id="IPR000620">
    <property type="entry name" value="EamA_dom"/>
</dbReference>
<dbReference type="SUPFAM" id="SSF103481">
    <property type="entry name" value="Multidrug resistance efflux transporter EmrE"/>
    <property type="match status" value="2"/>
</dbReference>
<dbReference type="STRING" id="1867952.MTBPR1_100080"/>
<dbReference type="NCBIfam" id="TIGR00688">
    <property type="entry name" value="rarD"/>
    <property type="match status" value="1"/>
</dbReference>
<reference evidence="10 11" key="1">
    <citation type="submission" date="2016-07" db="EMBL/GenBank/DDBJ databases">
        <authorList>
            <person name="Lefevre C.T."/>
        </authorList>
    </citation>
    <scope>NUCLEOTIDE SEQUENCE [LARGE SCALE GENOMIC DNA]</scope>
    <source>
        <strain evidence="10">PR1</strain>
    </source>
</reference>
<feature type="transmembrane region" description="Helical" evidence="8">
    <location>
        <begin position="213"/>
        <end position="235"/>
    </location>
</feature>
<dbReference type="PANTHER" id="PTHR22911">
    <property type="entry name" value="ACYL-MALONYL CONDENSING ENZYME-RELATED"/>
    <property type="match status" value="1"/>
</dbReference>
<feature type="transmembrane region" description="Helical" evidence="8">
    <location>
        <begin position="153"/>
        <end position="170"/>
    </location>
</feature>
<feature type="transmembrane region" description="Helical" evidence="8">
    <location>
        <begin position="107"/>
        <end position="124"/>
    </location>
</feature>
<evidence type="ECO:0000256" key="1">
    <source>
        <dbReference type="ARBA" id="ARBA00004651"/>
    </source>
</evidence>
<organism evidence="10 11">
    <name type="scientific">Candidatus Terasakiella magnetica</name>
    <dbReference type="NCBI Taxonomy" id="1867952"/>
    <lineage>
        <taxon>Bacteria</taxon>
        <taxon>Pseudomonadati</taxon>
        <taxon>Pseudomonadota</taxon>
        <taxon>Alphaproteobacteria</taxon>
        <taxon>Rhodospirillales</taxon>
        <taxon>Terasakiellaceae</taxon>
        <taxon>Terasakiella</taxon>
    </lineage>
</organism>
<feature type="transmembrane region" description="Helical" evidence="8">
    <location>
        <begin position="36"/>
        <end position="56"/>
    </location>
</feature>
<evidence type="ECO:0000313" key="11">
    <source>
        <dbReference type="Proteomes" id="UP000231658"/>
    </source>
</evidence>
<feature type="transmembrane region" description="Helical" evidence="8">
    <location>
        <begin position="247"/>
        <end position="267"/>
    </location>
</feature>
<keyword evidence="3" id="KW-0813">Transport</keyword>
<dbReference type="InterPro" id="IPR037185">
    <property type="entry name" value="EmrE-like"/>
</dbReference>
<dbReference type="PANTHER" id="PTHR22911:SF137">
    <property type="entry name" value="SOLUTE CARRIER FAMILY 35 MEMBER G2-RELATED"/>
    <property type="match status" value="1"/>
</dbReference>
<evidence type="ECO:0000256" key="7">
    <source>
        <dbReference type="ARBA" id="ARBA00023136"/>
    </source>
</evidence>